<organism evidence="1">
    <name type="scientific">Nicotiana tabacum</name>
    <name type="common">Common tobacco</name>
    <dbReference type="NCBI Taxonomy" id="4097"/>
    <lineage>
        <taxon>Eukaryota</taxon>
        <taxon>Viridiplantae</taxon>
        <taxon>Streptophyta</taxon>
        <taxon>Embryophyta</taxon>
        <taxon>Tracheophyta</taxon>
        <taxon>Spermatophyta</taxon>
        <taxon>Magnoliopsida</taxon>
        <taxon>eudicotyledons</taxon>
        <taxon>Gunneridae</taxon>
        <taxon>Pentapetalae</taxon>
        <taxon>asterids</taxon>
        <taxon>lamiids</taxon>
        <taxon>Solanales</taxon>
        <taxon>Solanaceae</taxon>
        <taxon>Nicotianoideae</taxon>
        <taxon>Nicotianeae</taxon>
        <taxon>Nicotiana</taxon>
    </lineage>
</organism>
<gene>
    <name evidence="1" type="primary">LOC107773037</name>
</gene>
<sequence length="115" mass="13591">MPAFMILFRGFNQQMPSLSSRTSENHGFTGQSPGATRYTIFHITRTWWLYNIDMPGLEWWFLEEHSYLWTLCQRYYLATGIMCATQNIFAQGGNLHNHYYPESAGWRSNKVEVRE</sequence>
<evidence type="ECO:0000313" key="1">
    <source>
        <dbReference type="RefSeq" id="XP_016447987.1"/>
    </source>
</evidence>
<proteinExistence type="predicted"/>
<protein>
    <submittedName>
        <fullName evidence="1">Uncharacterized protein isoform X2</fullName>
    </submittedName>
</protein>
<dbReference type="OrthoDB" id="8062037at2759"/>
<dbReference type="RefSeq" id="XP_016447987.1">
    <property type="nucleotide sequence ID" value="XM_016592501.1"/>
</dbReference>
<accession>A0A1S3Y7L3</accession>
<reference evidence="1" key="1">
    <citation type="submission" date="2025-08" db="UniProtKB">
        <authorList>
            <consortium name="RefSeq"/>
        </authorList>
    </citation>
    <scope>IDENTIFICATION</scope>
</reference>
<name>A0A1S3Y7L3_TOBAC</name>
<dbReference type="AlphaFoldDB" id="A0A1S3Y7L3"/>